<comment type="caution">
    <text evidence="2">The sequence shown here is derived from an EMBL/GenBank/DDBJ whole genome shotgun (WGS) entry which is preliminary data.</text>
</comment>
<dbReference type="PANTHER" id="PTHR46033:SF8">
    <property type="entry name" value="PROTEIN MAINTENANCE OF MERISTEMS-LIKE"/>
    <property type="match status" value="1"/>
</dbReference>
<dbReference type="Proteomes" id="UP001459277">
    <property type="component" value="Unassembled WGS sequence"/>
</dbReference>
<evidence type="ECO:0000313" key="3">
    <source>
        <dbReference type="Proteomes" id="UP001459277"/>
    </source>
</evidence>
<dbReference type="EMBL" id="JAZDWU010000002">
    <property type="protein sequence ID" value="KAL0011170.1"/>
    <property type="molecule type" value="Genomic_DNA"/>
</dbReference>
<dbReference type="InterPro" id="IPR019557">
    <property type="entry name" value="AminoTfrase-like_pln_mobile"/>
</dbReference>
<gene>
    <name evidence="2" type="ORF">SO802_006278</name>
</gene>
<reference evidence="2 3" key="1">
    <citation type="submission" date="2024-01" db="EMBL/GenBank/DDBJ databases">
        <title>A telomere-to-telomere, gap-free genome of sweet tea (Lithocarpus litseifolius).</title>
        <authorList>
            <person name="Zhou J."/>
        </authorList>
    </citation>
    <scope>NUCLEOTIDE SEQUENCE [LARGE SCALE GENOMIC DNA]</scope>
    <source>
        <strain evidence="2">Zhou-2022a</strain>
        <tissue evidence="2">Leaf</tissue>
    </source>
</reference>
<keyword evidence="3" id="KW-1185">Reference proteome</keyword>
<evidence type="ECO:0000313" key="2">
    <source>
        <dbReference type="EMBL" id="KAL0011170.1"/>
    </source>
</evidence>
<dbReference type="InterPro" id="IPR044824">
    <property type="entry name" value="MAIN-like"/>
</dbReference>
<feature type="domain" description="Aminotransferase-like plant mobile" evidence="1">
    <location>
        <begin position="3"/>
        <end position="97"/>
    </location>
</feature>
<protein>
    <recommendedName>
        <fullName evidence="1">Aminotransferase-like plant mobile domain-containing protein</fullName>
    </recommendedName>
</protein>
<name>A0AAW2DPN0_9ROSI</name>
<sequence length="110" mass="12353">MEVDHALITALVKRWRSETHTFHLPHGEVGITLQDIEVMLGVLVDGLSVTGSVKLEWPALCRDLLGHRLLDPIPHPHENMSILVEARLRVSWLKEQFRGPLPADAADKIV</sequence>
<accession>A0AAW2DPN0</accession>
<dbReference type="AlphaFoldDB" id="A0AAW2DPN0"/>
<organism evidence="2 3">
    <name type="scientific">Lithocarpus litseifolius</name>
    <dbReference type="NCBI Taxonomy" id="425828"/>
    <lineage>
        <taxon>Eukaryota</taxon>
        <taxon>Viridiplantae</taxon>
        <taxon>Streptophyta</taxon>
        <taxon>Embryophyta</taxon>
        <taxon>Tracheophyta</taxon>
        <taxon>Spermatophyta</taxon>
        <taxon>Magnoliopsida</taxon>
        <taxon>eudicotyledons</taxon>
        <taxon>Gunneridae</taxon>
        <taxon>Pentapetalae</taxon>
        <taxon>rosids</taxon>
        <taxon>fabids</taxon>
        <taxon>Fagales</taxon>
        <taxon>Fagaceae</taxon>
        <taxon>Lithocarpus</taxon>
    </lineage>
</organism>
<dbReference type="Pfam" id="PF10536">
    <property type="entry name" value="PMD"/>
    <property type="match status" value="1"/>
</dbReference>
<dbReference type="GO" id="GO:0010073">
    <property type="term" value="P:meristem maintenance"/>
    <property type="evidence" value="ECO:0007669"/>
    <property type="project" value="InterPro"/>
</dbReference>
<proteinExistence type="predicted"/>
<evidence type="ECO:0000259" key="1">
    <source>
        <dbReference type="Pfam" id="PF10536"/>
    </source>
</evidence>
<dbReference type="PANTHER" id="PTHR46033">
    <property type="entry name" value="PROTEIN MAIN-LIKE 2"/>
    <property type="match status" value="1"/>
</dbReference>